<feature type="transmembrane region" description="Helical" evidence="1">
    <location>
        <begin position="141"/>
        <end position="160"/>
    </location>
</feature>
<evidence type="ECO:0000256" key="1">
    <source>
        <dbReference type="SAM" id="Phobius"/>
    </source>
</evidence>
<reference evidence="3 4" key="1">
    <citation type="submission" date="2020-08" db="EMBL/GenBank/DDBJ databases">
        <title>Sequencing the genomes of 1000 actinobacteria strains.</title>
        <authorList>
            <person name="Klenk H.-P."/>
        </authorList>
    </citation>
    <scope>NUCLEOTIDE SEQUENCE [LARGE SCALE GENOMIC DNA]</scope>
    <source>
        <strain evidence="3 4">DSM 45784</strain>
    </source>
</reference>
<accession>A0A7W7GGG9</accession>
<feature type="transmembrane region" description="Helical" evidence="1">
    <location>
        <begin position="354"/>
        <end position="376"/>
    </location>
</feature>
<protein>
    <submittedName>
        <fullName evidence="3">Peptidoglycan/LPS O-acetylase OafA/YrhL</fullName>
    </submittedName>
</protein>
<feature type="transmembrane region" description="Helical" evidence="1">
    <location>
        <begin position="194"/>
        <end position="211"/>
    </location>
</feature>
<dbReference type="PANTHER" id="PTHR23028">
    <property type="entry name" value="ACETYLTRANSFERASE"/>
    <property type="match status" value="1"/>
</dbReference>
<dbReference type="PANTHER" id="PTHR23028:SF131">
    <property type="entry name" value="BLR2367 PROTEIN"/>
    <property type="match status" value="1"/>
</dbReference>
<feature type="transmembrane region" description="Helical" evidence="1">
    <location>
        <begin position="321"/>
        <end position="342"/>
    </location>
</feature>
<keyword evidence="4" id="KW-1185">Reference proteome</keyword>
<dbReference type="InterPro" id="IPR002656">
    <property type="entry name" value="Acyl_transf_3_dom"/>
</dbReference>
<evidence type="ECO:0000313" key="3">
    <source>
        <dbReference type="EMBL" id="MBB4706061.1"/>
    </source>
</evidence>
<dbReference type="EMBL" id="JACHND010000001">
    <property type="protein sequence ID" value="MBB4706061.1"/>
    <property type="molecule type" value="Genomic_DNA"/>
</dbReference>
<feature type="transmembrane region" description="Helical" evidence="1">
    <location>
        <begin position="240"/>
        <end position="258"/>
    </location>
</feature>
<keyword evidence="1" id="KW-0812">Transmembrane</keyword>
<feature type="transmembrane region" description="Helical" evidence="1">
    <location>
        <begin position="265"/>
        <end position="284"/>
    </location>
</feature>
<dbReference type="AlphaFoldDB" id="A0A7W7GGG9"/>
<feature type="transmembrane region" description="Helical" evidence="1">
    <location>
        <begin position="50"/>
        <end position="69"/>
    </location>
</feature>
<dbReference type="GO" id="GO:0000271">
    <property type="term" value="P:polysaccharide biosynthetic process"/>
    <property type="evidence" value="ECO:0007669"/>
    <property type="project" value="TreeGrafter"/>
</dbReference>
<dbReference type="GO" id="GO:0016020">
    <property type="term" value="C:membrane"/>
    <property type="evidence" value="ECO:0007669"/>
    <property type="project" value="TreeGrafter"/>
</dbReference>
<evidence type="ECO:0000313" key="4">
    <source>
        <dbReference type="Proteomes" id="UP000542210"/>
    </source>
</evidence>
<feature type="transmembrane region" description="Helical" evidence="1">
    <location>
        <begin position="218"/>
        <end position="234"/>
    </location>
</feature>
<gene>
    <name evidence="3" type="ORF">BJ982_007605</name>
</gene>
<keyword evidence="1" id="KW-1133">Transmembrane helix</keyword>
<organism evidence="3 4">
    <name type="scientific">Sphaerisporangium siamense</name>
    <dbReference type="NCBI Taxonomy" id="795645"/>
    <lineage>
        <taxon>Bacteria</taxon>
        <taxon>Bacillati</taxon>
        <taxon>Actinomycetota</taxon>
        <taxon>Actinomycetes</taxon>
        <taxon>Streptosporangiales</taxon>
        <taxon>Streptosporangiaceae</taxon>
        <taxon>Sphaerisporangium</taxon>
    </lineage>
</organism>
<sequence length="398" mass="42449">MLTAGTGAPHSAAQRSSRLAWLDALRGLGATAVLLEHMLYRFTPGLSPRWFSLGMYGVLVFFLVSGYIIPASLERHGDVRAFWVGRFLRLYPLYIVVVCLVLALAPIVPIRAEVTPDLATVAAHVTMLLDVVGSGGVTEPMWTLSYEMVFYLVVTALFATGLHRRSALWAVVFAGVAVVVGLLLAGPVLPRGPAAFVSLAVFAAGFWCVFAGRGRARTAGALALGALGVTLLLLGGRTPWLGPGILAVMFTGTVLYRWERGQASATGAVAVVTALLLIVPFFAYRTGWWAYPHVWMTTVALAGATFAAGMALRHRAVPRPLAWLGLISYSVYLVHVPLLKLFVALFGDPGGRPLLVQALLALAFVAVVLGVSALTYRYVERPARRLSGARGRSDAAGP</sequence>
<dbReference type="InterPro" id="IPR050879">
    <property type="entry name" value="Acyltransferase_3"/>
</dbReference>
<evidence type="ECO:0000259" key="2">
    <source>
        <dbReference type="Pfam" id="PF01757"/>
    </source>
</evidence>
<keyword evidence="1" id="KW-0472">Membrane</keyword>
<feature type="transmembrane region" description="Helical" evidence="1">
    <location>
        <begin position="167"/>
        <end position="188"/>
    </location>
</feature>
<comment type="caution">
    <text evidence="3">The sequence shown here is derived from an EMBL/GenBank/DDBJ whole genome shotgun (WGS) entry which is preliminary data.</text>
</comment>
<name>A0A7W7GGG9_9ACTN</name>
<feature type="domain" description="Acyltransferase 3" evidence="2">
    <location>
        <begin position="20"/>
        <end position="375"/>
    </location>
</feature>
<feature type="transmembrane region" description="Helical" evidence="1">
    <location>
        <begin position="90"/>
        <end position="108"/>
    </location>
</feature>
<proteinExistence type="predicted"/>
<dbReference type="GO" id="GO:0016747">
    <property type="term" value="F:acyltransferase activity, transferring groups other than amino-acyl groups"/>
    <property type="evidence" value="ECO:0007669"/>
    <property type="project" value="InterPro"/>
</dbReference>
<feature type="transmembrane region" description="Helical" evidence="1">
    <location>
        <begin position="290"/>
        <end position="309"/>
    </location>
</feature>
<dbReference type="Pfam" id="PF01757">
    <property type="entry name" value="Acyl_transf_3"/>
    <property type="match status" value="1"/>
</dbReference>
<dbReference type="RefSeq" id="WP_184888142.1">
    <property type="nucleotide sequence ID" value="NZ_BOOV01000036.1"/>
</dbReference>
<dbReference type="Proteomes" id="UP000542210">
    <property type="component" value="Unassembled WGS sequence"/>
</dbReference>